<dbReference type="EMBL" id="PITI01000163">
    <property type="protein sequence ID" value="TBU08255.1"/>
    <property type="molecule type" value="Genomic_DNA"/>
</dbReference>
<evidence type="ECO:0000313" key="13">
    <source>
        <dbReference type="Proteomes" id="UP000291404"/>
    </source>
</evidence>
<dbReference type="GO" id="GO:0000930">
    <property type="term" value="C:gamma-tubulin complex"/>
    <property type="evidence" value="ECO:0007669"/>
    <property type="project" value="InterPro"/>
</dbReference>
<protein>
    <recommendedName>
        <fullName evidence="4 10">Tubulin gamma chain</fullName>
    </recommendedName>
</protein>
<dbReference type="CDD" id="cd02188">
    <property type="entry name" value="gamma_tubulin"/>
    <property type="match status" value="1"/>
</dbReference>
<reference evidence="12 13" key="1">
    <citation type="submission" date="2017-12" db="EMBL/GenBank/DDBJ databases">
        <authorList>
            <person name="Pombert J.-F."/>
            <person name="Haag K.L."/>
            <person name="Ebert D."/>
        </authorList>
    </citation>
    <scope>NUCLEOTIDE SEQUENCE [LARGE SCALE GENOMIC DNA]</scope>
    <source>
        <strain evidence="12">BE-OM-2</strain>
    </source>
</reference>
<dbReference type="SUPFAM" id="SSF55307">
    <property type="entry name" value="Tubulin C-terminal domain-like"/>
    <property type="match status" value="1"/>
</dbReference>
<dbReference type="InterPro" id="IPR036525">
    <property type="entry name" value="Tubulin/FtsZ_GTPase_sf"/>
</dbReference>
<evidence type="ECO:0000259" key="11">
    <source>
        <dbReference type="SMART" id="SM00864"/>
    </source>
</evidence>
<feature type="domain" description="Tubulin/FtsZ GTPase" evidence="11">
    <location>
        <begin position="41"/>
        <end position="263"/>
    </location>
</feature>
<dbReference type="Proteomes" id="UP000291404">
    <property type="component" value="Unassembled WGS sequence"/>
</dbReference>
<dbReference type="VEuPathDB" id="MicrosporidiaDB:CWI39_1514p0010"/>
<evidence type="ECO:0000256" key="2">
    <source>
        <dbReference type="ARBA" id="ARBA00009636"/>
    </source>
</evidence>
<dbReference type="GO" id="GO:0005874">
    <property type="term" value="C:microtubule"/>
    <property type="evidence" value="ECO:0007669"/>
    <property type="project" value="UniProtKB-KW"/>
</dbReference>
<dbReference type="InterPro" id="IPR002454">
    <property type="entry name" value="Gamma_tubulin"/>
</dbReference>
<comment type="similarity">
    <text evidence="2 10">Belongs to the tubulin family.</text>
</comment>
<keyword evidence="5" id="KW-0963">Cytoplasm</keyword>
<evidence type="ECO:0000256" key="8">
    <source>
        <dbReference type="ARBA" id="ARBA00023134"/>
    </source>
</evidence>
<keyword evidence="9" id="KW-0206">Cytoskeleton</keyword>
<dbReference type="InterPro" id="IPR008280">
    <property type="entry name" value="Tub_FtsZ_C"/>
</dbReference>
<dbReference type="Gene3D" id="3.30.1330.20">
    <property type="entry name" value="Tubulin/FtsZ, C-terminal domain"/>
    <property type="match status" value="1"/>
</dbReference>
<evidence type="ECO:0000256" key="6">
    <source>
        <dbReference type="ARBA" id="ARBA00022701"/>
    </source>
</evidence>
<dbReference type="Pfam" id="PF03953">
    <property type="entry name" value="Tubulin_C"/>
    <property type="match status" value="1"/>
</dbReference>
<organism evidence="12 13">
    <name type="scientific">Hamiltosporidium magnivora</name>
    <dbReference type="NCBI Taxonomy" id="148818"/>
    <lineage>
        <taxon>Eukaryota</taxon>
        <taxon>Fungi</taxon>
        <taxon>Fungi incertae sedis</taxon>
        <taxon>Microsporidia</taxon>
        <taxon>Dubosqiidae</taxon>
        <taxon>Hamiltosporidium</taxon>
    </lineage>
</organism>
<dbReference type="InterPro" id="IPR003008">
    <property type="entry name" value="Tubulin_FtsZ_GTPase"/>
</dbReference>
<comment type="subcellular location">
    <subcellularLocation>
        <location evidence="1">Cytoplasm</location>
        <location evidence="1">Cytoskeleton</location>
        <location evidence="1">Microtubule organizing center</location>
        <location evidence="1">Spindle pole body</location>
    </subcellularLocation>
</comment>
<dbReference type="STRING" id="148818.A0A4Q9LLA8"/>
<gene>
    <name evidence="12" type="ORF">CWI36_0163p0040</name>
</gene>
<comment type="subunit">
    <text evidence="3">Dimer of alpha and beta chains. A typical microtubule is a hollow water-filled tube with an outer diameter of 25 nm and an inner diameter of 15 nM. Alpha-beta heterodimers associate head-to-tail to form protofilaments running lengthwise along the microtubule wall with the beta-tubulin subunit facing the microtubule plus end conferring a structural polarity. Microtubules usually have 13 protofilaments but different protofilament numbers can be found in some organisms and specialized cells.</text>
</comment>
<dbReference type="VEuPathDB" id="MicrosporidiaDB:CWI36_0163p0040"/>
<dbReference type="PROSITE" id="PS00228">
    <property type="entry name" value="TUBULIN_B_AUTOREG"/>
    <property type="match status" value="1"/>
</dbReference>
<dbReference type="SMART" id="SM00864">
    <property type="entry name" value="Tubulin"/>
    <property type="match status" value="1"/>
</dbReference>
<dbReference type="AlphaFoldDB" id="A0A4Q9LLA8"/>
<dbReference type="GO" id="GO:0007020">
    <property type="term" value="P:microtubule nucleation"/>
    <property type="evidence" value="ECO:0007669"/>
    <property type="project" value="InterPro"/>
</dbReference>
<proteinExistence type="inferred from homology"/>
<evidence type="ECO:0000313" key="12">
    <source>
        <dbReference type="EMBL" id="TBU08255.1"/>
    </source>
</evidence>
<dbReference type="InterPro" id="IPR013838">
    <property type="entry name" value="Beta-tubulin_BS"/>
</dbReference>
<evidence type="ECO:0000256" key="1">
    <source>
        <dbReference type="ARBA" id="ARBA00004317"/>
    </source>
</evidence>
<evidence type="ECO:0000256" key="4">
    <source>
        <dbReference type="ARBA" id="ARBA00018848"/>
    </source>
</evidence>
<dbReference type="Pfam" id="PF00091">
    <property type="entry name" value="Tubulin"/>
    <property type="match status" value="1"/>
</dbReference>
<dbReference type="GO" id="GO:0031122">
    <property type="term" value="P:cytoplasmic microtubule organization"/>
    <property type="evidence" value="ECO:0007669"/>
    <property type="project" value="InterPro"/>
</dbReference>
<comment type="function">
    <text evidence="10">Tubulin is the major constituent of microtubules, protein filaments consisting of alpha- and beta-tubulin heterodimers. Gamma-tubulin is a key component of the gamma-tubulin ring complex (gTuRC) which mediates microtubule nucleation. The gTuRC regulates the minus-end nucleation of alpha-beta tubulin heterodimers that grow into microtubule protafilaments, a critical step in centrosome duplication and spindle formation.</text>
</comment>
<dbReference type="InterPro" id="IPR017975">
    <property type="entry name" value="Tubulin_CS"/>
</dbReference>
<sequence>MREIITIQVGQCGNQIGHEFWKKISNEHKIDLDDNECNDKKSTFFYQSDSGRYIPRCVLIDLEPRVVNSLTESALFNHENIYLSNEGGGAGNNWAHGYSSGNKSKSTVLDIIQREAENSDSFESFLLFHSTAGGTGSGFGSLLLEELKDNFPKKNLSTYSIFPNQDEGSDVVVQPYNTVLTMERLIKHSNMSILMENGSLQRAMGESIMDRHSEKRMSSSFQESKIDESVKNNTPFLFSSFSHINTLIATVISESTSTLRFPTYLYSDHRSIINTLCPLPSLNFVIPSFTPFIVEDYFKISRKTSCLDVMSRLLMEKYRMIGTNGSIISSLNILSNVCPLEVQRGFIRVMERNSVNFVPWKIPGYHVVISGQNKKNICGLGLNNITGIASYFRKITNQYDKLRKKNAFIDIYRKFNEDLNIFDQARETVENAIQEYEKSELSSYINQ</sequence>
<evidence type="ECO:0000256" key="7">
    <source>
        <dbReference type="ARBA" id="ARBA00022741"/>
    </source>
</evidence>
<evidence type="ECO:0000256" key="9">
    <source>
        <dbReference type="ARBA" id="ARBA00023212"/>
    </source>
</evidence>
<evidence type="ECO:0000256" key="10">
    <source>
        <dbReference type="RuleBase" id="RU000352"/>
    </source>
</evidence>
<keyword evidence="13" id="KW-1185">Reference proteome</keyword>
<dbReference type="InterPro" id="IPR023123">
    <property type="entry name" value="Tubulin_C"/>
</dbReference>
<keyword evidence="7 10" id="KW-0547">Nucleotide-binding</keyword>
<keyword evidence="8 10" id="KW-0342">GTP-binding</keyword>
<dbReference type="GO" id="GO:0005525">
    <property type="term" value="F:GTP binding"/>
    <property type="evidence" value="ECO:0007669"/>
    <property type="project" value="UniProtKB-UniRule"/>
</dbReference>
<dbReference type="PRINTS" id="PR01161">
    <property type="entry name" value="TUBULIN"/>
</dbReference>
<dbReference type="PANTHER" id="PTHR11588">
    <property type="entry name" value="TUBULIN"/>
    <property type="match status" value="1"/>
</dbReference>
<dbReference type="PRINTS" id="PR01164">
    <property type="entry name" value="GAMMATUBULIN"/>
</dbReference>
<dbReference type="Gene3D" id="3.40.50.1440">
    <property type="entry name" value="Tubulin/FtsZ, GTPase domain"/>
    <property type="match status" value="1"/>
</dbReference>
<dbReference type="InterPro" id="IPR037103">
    <property type="entry name" value="Tubulin/FtsZ-like_C"/>
</dbReference>
<name>A0A4Q9LLA8_9MICR</name>
<accession>A0A4Q9LLA8</accession>
<dbReference type="InterPro" id="IPR018316">
    <property type="entry name" value="Tubulin/FtsZ_2-layer-sand-dom"/>
</dbReference>
<dbReference type="Gene3D" id="1.10.287.600">
    <property type="entry name" value="Helix hairpin bin"/>
    <property type="match status" value="1"/>
</dbReference>
<evidence type="ECO:0000256" key="3">
    <source>
        <dbReference type="ARBA" id="ARBA00011747"/>
    </source>
</evidence>
<comment type="caution">
    <text evidence="12">The sequence shown here is derived from an EMBL/GenBank/DDBJ whole genome shotgun (WGS) entry which is preliminary data.</text>
</comment>
<evidence type="ECO:0000256" key="5">
    <source>
        <dbReference type="ARBA" id="ARBA00022490"/>
    </source>
</evidence>
<dbReference type="PROSITE" id="PS00227">
    <property type="entry name" value="TUBULIN"/>
    <property type="match status" value="1"/>
</dbReference>
<dbReference type="InterPro" id="IPR000217">
    <property type="entry name" value="Tubulin"/>
</dbReference>
<dbReference type="GO" id="GO:0005816">
    <property type="term" value="C:spindle pole body"/>
    <property type="evidence" value="ECO:0007669"/>
    <property type="project" value="UniProtKB-SubCell"/>
</dbReference>
<dbReference type="FunFam" id="1.10.287.600:FF:000004">
    <property type="entry name" value="Tubulin gamma chain"/>
    <property type="match status" value="1"/>
</dbReference>
<dbReference type="FunFam" id="3.40.50.1440:FF:000049">
    <property type="entry name" value="Tubulin gamma chain"/>
    <property type="match status" value="1"/>
</dbReference>
<keyword evidence="6 10" id="KW-0493">Microtubule</keyword>
<dbReference type="SUPFAM" id="SSF52490">
    <property type="entry name" value="Tubulin nucleotide-binding domain-like"/>
    <property type="match status" value="1"/>
</dbReference>